<organism evidence="2 3">
    <name type="scientific">Heterodera trifolii</name>
    <dbReference type="NCBI Taxonomy" id="157864"/>
    <lineage>
        <taxon>Eukaryota</taxon>
        <taxon>Metazoa</taxon>
        <taxon>Ecdysozoa</taxon>
        <taxon>Nematoda</taxon>
        <taxon>Chromadorea</taxon>
        <taxon>Rhabditida</taxon>
        <taxon>Tylenchina</taxon>
        <taxon>Tylenchomorpha</taxon>
        <taxon>Tylenchoidea</taxon>
        <taxon>Heteroderidae</taxon>
        <taxon>Heteroderinae</taxon>
        <taxon>Heterodera</taxon>
    </lineage>
</organism>
<accession>A0ABD2IQG7</accession>
<feature type="region of interest" description="Disordered" evidence="1">
    <location>
        <begin position="1"/>
        <end position="21"/>
    </location>
</feature>
<protein>
    <submittedName>
        <fullName evidence="2">Uncharacterized protein</fullName>
    </submittedName>
</protein>
<dbReference type="EMBL" id="JBICBT010001137">
    <property type="protein sequence ID" value="KAL3081372.1"/>
    <property type="molecule type" value="Genomic_DNA"/>
</dbReference>
<evidence type="ECO:0000313" key="3">
    <source>
        <dbReference type="Proteomes" id="UP001620626"/>
    </source>
</evidence>
<dbReference type="AlphaFoldDB" id="A0ABD2IQG7"/>
<dbReference type="Gene3D" id="3.90.1720.10">
    <property type="entry name" value="endopeptidase domain like (from Nostoc punctiforme)"/>
    <property type="match status" value="1"/>
</dbReference>
<keyword evidence="3" id="KW-1185">Reference proteome</keyword>
<evidence type="ECO:0000313" key="2">
    <source>
        <dbReference type="EMBL" id="KAL3081372.1"/>
    </source>
</evidence>
<sequence length="283" mass="32119">MAPPAFITQRPNEDKNNSEKGAKNEWLANELIFEVLQMRFTSPLFAPEVHPSAGDLIFFFREKNGDRKTNADKNENTQERDAICAVSSNSFADAFHVGIIVERRTQNQWAEEDKTERIVHAARDEVRVDSLSAVVAELRPTRVELCRMALDDPWWGRRAAKWAEDQCGAAYNDIYSEKCVNSRGQRAFYCCQLAVEAFKATNPTEKDVSPFLPHALNFAGNDGQILPFWMEHYKKLCPHNPMPPQDRPGSHPSKLRASPCVLMIGSRKIEKKRGKEVNSTLNT</sequence>
<feature type="compositionally biased region" description="Basic and acidic residues" evidence="1">
    <location>
        <begin position="11"/>
        <end position="21"/>
    </location>
</feature>
<reference evidence="2 3" key="1">
    <citation type="submission" date="2024-10" db="EMBL/GenBank/DDBJ databases">
        <authorList>
            <person name="Kim D."/>
        </authorList>
    </citation>
    <scope>NUCLEOTIDE SEQUENCE [LARGE SCALE GENOMIC DNA]</scope>
    <source>
        <strain evidence="2">BH-2024</strain>
    </source>
</reference>
<evidence type="ECO:0000256" key="1">
    <source>
        <dbReference type="SAM" id="MobiDB-lite"/>
    </source>
</evidence>
<dbReference type="SUPFAM" id="SSF54001">
    <property type="entry name" value="Cysteine proteinases"/>
    <property type="match status" value="1"/>
</dbReference>
<comment type="caution">
    <text evidence="2">The sequence shown here is derived from an EMBL/GenBank/DDBJ whole genome shotgun (WGS) entry which is preliminary data.</text>
</comment>
<dbReference type="InterPro" id="IPR038765">
    <property type="entry name" value="Papain-like_cys_pep_sf"/>
</dbReference>
<gene>
    <name evidence="2" type="ORF">niasHT_039849</name>
</gene>
<proteinExistence type="predicted"/>
<name>A0ABD2IQG7_9BILA</name>
<dbReference type="Proteomes" id="UP001620626">
    <property type="component" value="Unassembled WGS sequence"/>
</dbReference>